<dbReference type="InterPro" id="IPR001584">
    <property type="entry name" value="Integrase_cat-core"/>
</dbReference>
<feature type="compositionally biased region" description="Basic and acidic residues" evidence="2">
    <location>
        <begin position="197"/>
        <end position="207"/>
    </location>
</feature>
<feature type="region of interest" description="Disordered" evidence="2">
    <location>
        <begin position="195"/>
        <end position="222"/>
    </location>
</feature>
<dbReference type="InterPro" id="IPR001878">
    <property type="entry name" value="Znf_CCHC"/>
</dbReference>
<dbReference type="Proteomes" id="UP001151760">
    <property type="component" value="Unassembled WGS sequence"/>
</dbReference>
<proteinExistence type="predicted"/>
<feature type="compositionally biased region" description="Pro residues" evidence="2">
    <location>
        <begin position="680"/>
        <end position="689"/>
    </location>
</feature>
<dbReference type="InterPro" id="IPR043502">
    <property type="entry name" value="DNA/RNA_pol_sf"/>
</dbReference>
<dbReference type="PANTHER" id="PTHR11439">
    <property type="entry name" value="GAG-POL-RELATED RETROTRANSPOSON"/>
    <property type="match status" value="1"/>
</dbReference>
<keyword evidence="1" id="KW-0863">Zinc-finger</keyword>
<feature type="region of interest" description="Disordered" evidence="2">
    <location>
        <begin position="145"/>
        <end position="169"/>
    </location>
</feature>
<reference evidence="5" key="2">
    <citation type="submission" date="2022-01" db="EMBL/GenBank/DDBJ databases">
        <authorList>
            <person name="Yamashiro T."/>
            <person name="Shiraishi A."/>
            <person name="Satake H."/>
            <person name="Nakayama K."/>
        </authorList>
    </citation>
    <scope>NUCLEOTIDE SEQUENCE</scope>
</reference>
<dbReference type="SMART" id="SM00343">
    <property type="entry name" value="ZnF_C2HC"/>
    <property type="match status" value="1"/>
</dbReference>
<dbReference type="InterPro" id="IPR036875">
    <property type="entry name" value="Znf_CCHC_sf"/>
</dbReference>
<feature type="domain" description="Integrase catalytic" evidence="4">
    <location>
        <begin position="1"/>
        <end position="122"/>
    </location>
</feature>
<dbReference type="Pfam" id="PF07727">
    <property type="entry name" value="RVT_2"/>
    <property type="match status" value="1"/>
</dbReference>
<keyword evidence="1" id="KW-0862">Zinc</keyword>
<evidence type="ECO:0000259" key="4">
    <source>
        <dbReference type="PROSITE" id="PS50994"/>
    </source>
</evidence>
<reference evidence="5" key="1">
    <citation type="journal article" date="2022" name="Int. J. Mol. Sci.">
        <title>Draft Genome of Tanacetum Coccineum: Genomic Comparison of Closely Related Tanacetum-Family Plants.</title>
        <authorList>
            <person name="Yamashiro T."/>
            <person name="Shiraishi A."/>
            <person name="Nakayama K."/>
            <person name="Satake H."/>
        </authorList>
    </citation>
    <scope>NUCLEOTIDE SEQUENCE</scope>
</reference>
<evidence type="ECO:0000313" key="6">
    <source>
        <dbReference type="Proteomes" id="UP001151760"/>
    </source>
</evidence>
<dbReference type="Gene3D" id="3.30.420.10">
    <property type="entry name" value="Ribonuclease H-like superfamily/Ribonuclease H"/>
    <property type="match status" value="1"/>
</dbReference>
<feature type="compositionally biased region" description="Basic and acidic residues" evidence="2">
    <location>
        <begin position="922"/>
        <end position="957"/>
    </location>
</feature>
<dbReference type="InterPro" id="IPR013103">
    <property type="entry name" value="RVT_2"/>
</dbReference>
<protein>
    <submittedName>
        <fullName evidence="5">Ribonuclease H-like domain-containing protein</fullName>
    </submittedName>
</protein>
<dbReference type="InterPro" id="IPR036397">
    <property type="entry name" value="RNaseH_sf"/>
</dbReference>
<accession>A0ABQ5FJM6</accession>
<feature type="region of interest" description="Disordered" evidence="2">
    <location>
        <begin position="922"/>
        <end position="966"/>
    </location>
</feature>
<feature type="region of interest" description="Disordered" evidence="2">
    <location>
        <begin position="675"/>
        <end position="697"/>
    </location>
</feature>
<dbReference type="PROSITE" id="PS50158">
    <property type="entry name" value="ZF_CCHC"/>
    <property type="match status" value="1"/>
</dbReference>
<evidence type="ECO:0000259" key="3">
    <source>
        <dbReference type="PROSITE" id="PS50158"/>
    </source>
</evidence>
<dbReference type="Gene3D" id="4.10.60.10">
    <property type="entry name" value="Zinc finger, CCHC-type"/>
    <property type="match status" value="1"/>
</dbReference>
<evidence type="ECO:0000313" key="5">
    <source>
        <dbReference type="EMBL" id="GJT63359.1"/>
    </source>
</evidence>
<dbReference type="SUPFAM" id="SSF56672">
    <property type="entry name" value="DNA/RNA polymerases"/>
    <property type="match status" value="1"/>
</dbReference>
<keyword evidence="1" id="KW-0479">Metal-binding</keyword>
<evidence type="ECO:0000256" key="1">
    <source>
        <dbReference type="PROSITE-ProRule" id="PRU00047"/>
    </source>
</evidence>
<comment type="caution">
    <text evidence="5">The sequence shown here is derived from an EMBL/GenBank/DDBJ whole genome shotgun (WGS) entry which is preliminary data.</text>
</comment>
<feature type="domain" description="CCHC-type" evidence="3">
    <location>
        <begin position="910"/>
        <end position="925"/>
    </location>
</feature>
<evidence type="ECO:0000256" key="2">
    <source>
        <dbReference type="SAM" id="MobiDB-lite"/>
    </source>
</evidence>
<gene>
    <name evidence="5" type="ORF">Tco_1006892</name>
</gene>
<sequence>MYSFNLENIVPTGGLACLSAKATVDESNKWHRRLGQNKDIIEFCGSKGIKREYSNARTPQQNRVAERKNRTLIEAARTMLADSFLPNTFWAEAVSTACYVLNRVLVTKPQNKTPYELITGKGPNWLFDLDYLTDSMNYQPVTAENKANKTAGPKEANHSAGTQDNIDAGNSKMEAEPAQEYFVLPLWSSYTSTVKSSEAKNGDEKPNGDTGPKTNEEPKDQEDLAFLEELERLKRQEKEANDAAEAFRKEFAQCTEDLLLQAGVARATSTNTVNTVSTPISTASPSNVFSAVADFTNLETTMNVSPIPTSRIHSIHPTTQILRDPTSAVQTRSKVNKSSGAHAFVSYIQKQRRNNHKDFQHCLFACFLSQIEPKKISQALVKIKIYQIDVKSAFLYGTIDEEVYVSQPPGFVDPKFPKKVYKVVKALYGLHQAPRAWFMWMILFLVLQRGQKSFDKDEEAADVDVHLYRSMIGSLMYLTASRPDIMFAVCACSRFQVTPKTSHLHAVKRIFRYLKGKPKLGLWYPRVSSFDLEAYSDSDYAGANLDRKSTTRAAIVQGRQNGSLICCTVWKNMLKLEAMVEERRIFKCWFHYHTTNGHQFTMSNRHQELASPEQTASELASPKQTALGKDISNPLIVDSLLKTIWLSMHHVIAMKHWLFQSKRLLIYSMAREDEFHDDNTPPPPPPPVTPTQQTPHTLSTIKLPIIKKYEYDIWAMKMEHYLGHTDYPIWEIIQKGNGPVQVSTDTNGQIKVLPPKTAKEILARERERKERTTLLMAIPKDHLAKFHKEMWEAIKSRFGGNDESKKMQKYILKQQLESFFVSNSEGLHKGYDKFQSLLSQLEIHGAGVDTLSFDDLYNNLRVFESDIKGSTASSSSTQNVAFVSSESTNRRRLQFDAKEPVSFDKTKVECFNCHNTGHFARECRSKGNQESRRRDAGNTGYKAKDNGRRPRKQEEPKALVTLDGDDFDWTGCWDSRFDETK</sequence>
<organism evidence="5 6">
    <name type="scientific">Tanacetum coccineum</name>
    <dbReference type="NCBI Taxonomy" id="301880"/>
    <lineage>
        <taxon>Eukaryota</taxon>
        <taxon>Viridiplantae</taxon>
        <taxon>Streptophyta</taxon>
        <taxon>Embryophyta</taxon>
        <taxon>Tracheophyta</taxon>
        <taxon>Spermatophyta</taxon>
        <taxon>Magnoliopsida</taxon>
        <taxon>eudicotyledons</taxon>
        <taxon>Gunneridae</taxon>
        <taxon>Pentapetalae</taxon>
        <taxon>asterids</taxon>
        <taxon>campanulids</taxon>
        <taxon>Asterales</taxon>
        <taxon>Asteraceae</taxon>
        <taxon>Asteroideae</taxon>
        <taxon>Anthemideae</taxon>
        <taxon>Anthemidinae</taxon>
        <taxon>Tanacetum</taxon>
    </lineage>
</organism>
<dbReference type="EMBL" id="BQNB010017454">
    <property type="protein sequence ID" value="GJT63359.1"/>
    <property type="molecule type" value="Genomic_DNA"/>
</dbReference>
<dbReference type="PROSITE" id="PS50994">
    <property type="entry name" value="INTEGRASE"/>
    <property type="match status" value="1"/>
</dbReference>
<dbReference type="PANTHER" id="PTHR11439:SF495">
    <property type="entry name" value="REVERSE TRANSCRIPTASE, RNA-DEPENDENT DNA POLYMERASE-RELATED"/>
    <property type="match status" value="1"/>
</dbReference>
<keyword evidence="6" id="KW-1185">Reference proteome</keyword>
<dbReference type="SUPFAM" id="SSF53098">
    <property type="entry name" value="Ribonuclease H-like"/>
    <property type="match status" value="1"/>
</dbReference>
<dbReference type="Pfam" id="PF00098">
    <property type="entry name" value="zf-CCHC"/>
    <property type="match status" value="1"/>
</dbReference>
<name>A0ABQ5FJM6_9ASTR</name>
<dbReference type="InterPro" id="IPR012337">
    <property type="entry name" value="RNaseH-like_sf"/>
</dbReference>
<dbReference type="SUPFAM" id="SSF57756">
    <property type="entry name" value="Retrovirus zinc finger-like domains"/>
    <property type="match status" value="1"/>
</dbReference>